<evidence type="ECO:0000313" key="3">
    <source>
        <dbReference type="Proteomes" id="UP000184267"/>
    </source>
</evidence>
<feature type="compositionally biased region" description="Basic and acidic residues" evidence="1">
    <location>
        <begin position="74"/>
        <end position="83"/>
    </location>
</feature>
<evidence type="ECO:0000313" key="2">
    <source>
        <dbReference type="EMBL" id="OJT13885.1"/>
    </source>
</evidence>
<gene>
    <name evidence="2" type="ORF">TRAPUB_9554</name>
</gene>
<dbReference type="OMA" id="TPFMRIT"/>
<organism evidence="2 3">
    <name type="scientific">Trametes pubescens</name>
    <name type="common">White-rot fungus</name>
    <dbReference type="NCBI Taxonomy" id="154538"/>
    <lineage>
        <taxon>Eukaryota</taxon>
        <taxon>Fungi</taxon>
        <taxon>Dikarya</taxon>
        <taxon>Basidiomycota</taxon>
        <taxon>Agaricomycotina</taxon>
        <taxon>Agaricomycetes</taxon>
        <taxon>Polyporales</taxon>
        <taxon>Polyporaceae</taxon>
        <taxon>Trametes</taxon>
    </lineage>
</organism>
<evidence type="ECO:0000256" key="1">
    <source>
        <dbReference type="SAM" id="MobiDB-lite"/>
    </source>
</evidence>
<reference evidence="2 3" key="1">
    <citation type="submission" date="2016-10" db="EMBL/GenBank/DDBJ databases">
        <title>Genome sequence of the basidiomycete white-rot fungus Trametes pubescens.</title>
        <authorList>
            <person name="Makela M.R."/>
            <person name="Granchi Z."/>
            <person name="Peng M."/>
            <person name="De Vries R.P."/>
            <person name="Grigoriev I."/>
            <person name="Riley R."/>
            <person name="Hilden K."/>
        </authorList>
    </citation>
    <scope>NUCLEOTIDE SEQUENCE [LARGE SCALE GENOMIC DNA]</scope>
    <source>
        <strain evidence="2 3">FBCC735</strain>
    </source>
</reference>
<dbReference type="STRING" id="154538.A0A1M2W1X9"/>
<sequence length="216" mass="23454">MANAEAGPSTPHEMRITNHGKITSWVTFALDHLQKYEDRPLVLHTLPAAKGKAPALPEEPGATEPAGEAAPAGGEKKGKREGLHTSLATIPRLVTVVEIIKREYLKTLDPALAEAGSLSGLHQYNEIGDLEEAGYVERAGDEEQERIEALALALQGRNQYVLTRLPTSACTDECVRSAKQKKIAFMRVTLCRKEIPELIGRGATYAFSLFPPTTVS</sequence>
<proteinExistence type="predicted"/>
<protein>
    <submittedName>
        <fullName evidence="2">Uncharacterized protein</fullName>
    </submittedName>
</protein>
<dbReference type="AlphaFoldDB" id="A0A1M2W1X9"/>
<feature type="compositionally biased region" description="Low complexity" evidence="1">
    <location>
        <begin position="52"/>
        <end position="73"/>
    </location>
</feature>
<dbReference type="EMBL" id="MNAD01000354">
    <property type="protein sequence ID" value="OJT13885.1"/>
    <property type="molecule type" value="Genomic_DNA"/>
</dbReference>
<name>A0A1M2W1X9_TRAPU</name>
<keyword evidence="3" id="KW-1185">Reference proteome</keyword>
<feature type="region of interest" description="Disordered" evidence="1">
    <location>
        <begin position="52"/>
        <end position="83"/>
    </location>
</feature>
<dbReference type="Proteomes" id="UP000184267">
    <property type="component" value="Unassembled WGS sequence"/>
</dbReference>
<dbReference type="OrthoDB" id="424402at2759"/>
<comment type="caution">
    <text evidence="2">The sequence shown here is derived from an EMBL/GenBank/DDBJ whole genome shotgun (WGS) entry which is preliminary data.</text>
</comment>
<accession>A0A1M2W1X9</accession>